<dbReference type="Pfam" id="PF04357">
    <property type="entry name" value="TamB"/>
    <property type="match status" value="1"/>
</dbReference>
<organism evidence="7 8">
    <name type="scientific">Rhabdobacter roseus</name>
    <dbReference type="NCBI Taxonomy" id="1655419"/>
    <lineage>
        <taxon>Bacteria</taxon>
        <taxon>Pseudomonadati</taxon>
        <taxon>Bacteroidota</taxon>
        <taxon>Cytophagia</taxon>
        <taxon>Cytophagales</taxon>
        <taxon>Cytophagaceae</taxon>
        <taxon>Rhabdobacter</taxon>
    </lineage>
</organism>
<keyword evidence="3 5" id="KW-1133">Transmembrane helix</keyword>
<evidence type="ECO:0000256" key="2">
    <source>
        <dbReference type="ARBA" id="ARBA00022692"/>
    </source>
</evidence>
<dbReference type="GO" id="GO:0009306">
    <property type="term" value="P:protein secretion"/>
    <property type="evidence" value="ECO:0007669"/>
    <property type="project" value="InterPro"/>
</dbReference>
<dbReference type="RefSeq" id="WP_184175049.1">
    <property type="nucleotide sequence ID" value="NZ_JACHGF010000004.1"/>
</dbReference>
<dbReference type="PANTHER" id="PTHR36985">
    <property type="entry name" value="TRANSLOCATION AND ASSEMBLY MODULE SUBUNIT TAMB"/>
    <property type="match status" value="1"/>
</dbReference>
<comment type="subcellular location">
    <subcellularLocation>
        <location evidence="1">Membrane</location>
        <topology evidence="1">Single-pass membrane protein</topology>
    </subcellularLocation>
</comment>
<proteinExistence type="predicted"/>
<evidence type="ECO:0000256" key="1">
    <source>
        <dbReference type="ARBA" id="ARBA00004167"/>
    </source>
</evidence>
<dbReference type="PANTHER" id="PTHR36985:SF1">
    <property type="entry name" value="TRANSLOCATION AND ASSEMBLY MODULE SUBUNIT TAMB"/>
    <property type="match status" value="1"/>
</dbReference>
<keyword evidence="4 5" id="KW-0472">Membrane</keyword>
<keyword evidence="2 5" id="KW-0812">Transmembrane</keyword>
<gene>
    <name evidence="7" type="ORF">HNQ92_003263</name>
</gene>
<reference evidence="7 8" key="1">
    <citation type="submission" date="2020-08" db="EMBL/GenBank/DDBJ databases">
        <title>Genomic Encyclopedia of Type Strains, Phase IV (KMG-IV): sequencing the most valuable type-strain genomes for metagenomic binning, comparative biology and taxonomic classification.</title>
        <authorList>
            <person name="Goeker M."/>
        </authorList>
    </citation>
    <scope>NUCLEOTIDE SEQUENCE [LARGE SCALE GENOMIC DNA]</scope>
    <source>
        <strain evidence="7 8">DSM 105074</strain>
    </source>
</reference>
<comment type="caution">
    <text evidence="7">The sequence shown here is derived from an EMBL/GenBank/DDBJ whole genome shotgun (WGS) entry which is preliminary data.</text>
</comment>
<dbReference type="InterPro" id="IPR008023">
    <property type="entry name" value="DUF748"/>
</dbReference>
<evidence type="ECO:0000256" key="5">
    <source>
        <dbReference type="SAM" id="Phobius"/>
    </source>
</evidence>
<evidence type="ECO:0000259" key="6">
    <source>
        <dbReference type="Pfam" id="PF04357"/>
    </source>
</evidence>
<accession>A0A840TQD5</accession>
<evidence type="ECO:0000256" key="3">
    <source>
        <dbReference type="ARBA" id="ARBA00022989"/>
    </source>
</evidence>
<evidence type="ECO:0000256" key="4">
    <source>
        <dbReference type="ARBA" id="ARBA00023136"/>
    </source>
</evidence>
<dbReference type="GO" id="GO:0005886">
    <property type="term" value="C:plasma membrane"/>
    <property type="evidence" value="ECO:0007669"/>
    <property type="project" value="InterPro"/>
</dbReference>
<dbReference type="EMBL" id="JACHGF010000004">
    <property type="protein sequence ID" value="MBB5285115.1"/>
    <property type="molecule type" value="Genomic_DNA"/>
</dbReference>
<name>A0A840TQD5_9BACT</name>
<dbReference type="Pfam" id="PF05359">
    <property type="entry name" value="DUF748"/>
    <property type="match status" value="1"/>
</dbReference>
<feature type="domain" description="Translocation and assembly module TamB C-terminal" evidence="6">
    <location>
        <begin position="1186"/>
        <end position="1613"/>
    </location>
</feature>
<dbReference type="InterPro" id="IPR007452">
    <property type="entry name" value="TamB_C"/>
</dbReference>
<evidence type="ECO:0000313" key="7">
    <source>
        <dbReference type="EMBL" id="MBB5285115.1"/>
    </source>
</evidence>
<keyword evidence="8" id="KW-1185">Reference proteome</keyword>
<protein>
    <recommendedName>
        <fullName evidence="6">Translocation and assembly module TamB C-terminal domain-containing protein</fullName>
    </recommendedName>
</protein>
<evidence type="ECO:0000313" key="8">
    <source>
        <dbReference type="Proteomes" id="UP000557307"/>
    </source>
</evidence>
<dbReference type="Proteomes" id="UP000557307">
    <property type="component" value="Unassembled WGS sequence"/>
</dbReference>
<sequence>MKKVVTVIAIIFLVIILLVGVLLWGIQTPAGQEFLTKQGTLYLRRKLGTRLDIEAIRFSFPDWVAIEGVYLEDTQGDTLVSGERLYVNLDMWGLVKGNVALNTIELEGMRAKINRTLPDTTFNFQFIIDAFASDTDTPADTTSEPLEMRLNELTLKRVHLTYRDAVIGTDADANINLAQVYFSKFNPTRSQYHPDRFVVNGARADLRLYEALVKTETPTTPAQPADPADTLDVKVGDLDIRNFNWTFVDEVGGLKNGLTLGRLAGHVDHTDLNNQRLDIRNLLLENTSTYVAFSQQPKKPEDEPTAAAADTASAGWNVRVGELKVAGVNLRYDDFNEPRQPKGLDFAHLDVQGLVVDMTGFVFAPDSIAGQLGRAAFREKSGFVLQELRTDFTYATQQTYLKNLYIKTPNTTIRDELVLRYRNQEQLTENIGQVQVRMRLTNSQVAFRDLLMLSPDLAEVPPFDKNPNASLQGSGLVTGTVNNLLLSNINFQTLNGTRLRLNGRIQGLPDTDRLAVDLSLDELSSTRSDLLSLAPADAIPASIELPERINLTGKIQGTLQDLTMDATLGTSLGNGSFNGNIKNSTNPSLATYNGTLSFQEFDMGTFLKQPPEEMGKITLSTDVNGQGFEPATMQARLNGTVQSASLKGYTYNNLALKGNIDKGLVDFEASLNDENVAVQLSANADISQEYPAVKADASIERLNLLALNLYEQDLRIQGNINVDMSSTNPENPLGSIVVQNFVLTQEGNPIAVDSLAINLRNVENGREATLESPFLKARLQGTFTYPELGDMVLTEVNKYFVVSDSVQAPTQPYDFEINARLAHHPVLQSFVPALTKLDTVRFDARVSSQADTSLRLDLVAPLIEYDTMRISNTTFNLSGVGTEANFTANVGELLSSGFRMRRASLEGDIINNDVIFNFVVKDSLDDNRHALAGHLAYNEGQYRFNLRDELLLDYQPWQTDSTGYIQYGADGLLVRNFSIGLEDQKFLINSTTDEPNGPIEIVADSIAIGPFVALVTQDTTLAAGKLNGDIIVRDYMESPSFTGDLVINDLAVTQIAIGDLTVKATNETADRISAEVTLLSRNNDMTITGDYLLDSEKPLDFTLNLKKLGAETIEAFSFGQLRRAQGSLSGQATIRGAATSPELNGAVSFDSVSFTVAQLGARYLINQRKIAFEGQKIVFNNFVVTDSLNQNLEVNGSVNIADLPDIAYDMNIEAHDFTVLNATRRENDFFYGKGLIDANLNIKGKGSESIIDGTIRLRPGSDITVILPDDAAGAEATEGVIQFVDMSNPGSMEQADSLAAAKAPTIEFASEMSLNIEADDKSKFTIIIDELNGDNLKVSGNAQLNTGIAPNGELYLVGLYELTEGSYDLTLEVLKRQFTIQKGSQLTWTGDPMKADVNITAVYTVQADPAALGQGGAQFGKVPFDVLLKMQGSLESPIISFDIRASEQLGREDIEQINTLLVQLQNNEAEMNKQVFALLVLNKFMTEQASSASSGGFSAEAVARQSVSQLLTEQLNLLAGGLVKGVDLNFNLNSTSDALAGNRTDLNVGLSKGFLNDRLTVSVGRNFELENSNTSAPGSTELFDNLAVNYALTRDNRYMLRAYRKNQYQAVLQGFIIETGVGFILTLDYDKIRELFQKQEQ</sequence>
<feature type="transmembrane region" description="Helical" evidence="5">
    <location>
        <begin position="7"/>
        <end position="26"/>
    </location>
</feature>